<reference evidence="4" key="1">
    <citation type="submission" date="2016-10" db="EMBL/GenBank/DDBJ databases">
        <authorList>
            <person name="Varghese N."/>
            <person name="Submissions S."/>
        </authorList>
    </citation>
    <scope>NUCLEOTIDE SEQUENCE [LARGE SCALE GENOMIC DNA]</scope>
    <source>
        <strain evidence="4">IBRC-M10078</strain>
    </source>
</reference>
<dbReference type="Proteomes" id="UP000199159">
    <property type="component" value="Unassembled WGS sequence"/>
</dbReference>
<accession>A0A1H0PFC2</accession>
<evidence type="ECO:0000313" key="4">
    <source>
        <dbReference type="Proteomes" id="UP000199159"/>
    </source>
</evidence>
<feature type="transmembrane region" description="Helical" evidence="1">
    <location>
        <begin position="118"/>
        <end position="138"/>
    </location>
</feature>
<dbReference type="InterPro" id="IPR036938">
    <property type="entry name" value="PAP2/HPO_sf"/>
</dbReference>
<dbReference type="Gene3D" id="1.20.144.10">
    <property type="entry name" value="Phosphatidic acid phosphatase type 2/haloperoxidase"/>
    <property type="match status" value="1"/>
</dbReference>
<proteinExistence type="predicted"/>
<keyword evidence="1" id="KW-1133">Transmembrane helix</keyword>
<evidence type="ECO:0000259" key="2">
    <source>
        <dbReference type="SMART" id="SM00014"/>
    </source>
</evidence>
<dbReference type="RefSeq" id="WP_090849339.1">
    <property type="nucleotide sequence ID" value="NZ_FNJU01000001.1"/>
</dbReference>
<dbReference type="EMBL" id="FNJU01000001">
    <property type="protein sequence ID" value="SDP03358.1"/>
    <property type="molecule type" value="Genomic_DNA"/>
</dbReference>
<feature type="transmembrane region" description="Helical" evidence="1">
    <location>
        <begin position="51"/>
        <end position="72"/>
    </location>
</feature>
<dbReference type="SUPFAM" id="SSF48317">
    <property type="entry name" value="Acid phosphatase/Vanadium-dependent haloperoxidase"/>
    <property type="match status" value="1"/>
</dbReference>
<dbReference type="AlphaFoldDB" id="A0A1H0PFC2"/>
<dbReference type="InterPro" id="IPR000326">
    <property type="entry name" value="PAP2/HPO"/>
</dbReference>
<feature type="domain" description="Phosphatidic acid phosphatase type 2/haloperoxidase" evidence="2">
    <location>
        <begin position="52"/>
        <end position="159"/>
    </location>
</feature>
<name>A0A1H0PFC2_9BACI</name>
<dbReference type="STRING" id="930152.SAMN05216565_101281"/>
<keyword evidence="1" id="KW-0472">Membrane</keyword>
<organism evidence="3 4">
    <name type="scientific">Litchfieldia salsa</name>
    <dbReference type="NCBI Taxonomy" id="930152"/>
    <lineage>
        <taxon>Bacteria</taxon>
        <taxon>Bacillati</taxon>
        <taxon>Bacillota</taxon>
        <taxon>Bacilli</taxon>
        <taxon>Bacillales</taxon>
        <taxon>Bacillaceae</taxon>
        <taxon>Litchfieldia</taxon>
    </lineage>
</organism>
<dbReference type="OrthoDB" id="9789113at2"/>
<dbReference type="SMART" id="SM00014">
    <property type="entry name" value="acidPPc"/>
    <property type="match status" value="1"/>
</dbReference>
<protein>
    <submittedName>
        <fullName evidence="3">Undecaprenyl-diphosphatase</fullName>
    </submittedName>
</protein>
<evidence type="ECO:0000256" key="1">
    <source>
        <dbReference type="SAM" id="Phobius"/>
    </source>
</evidence>
<keyword evidence="4" id="KW-1185">Reference proteome</keyword>
<gene>
    <name evidence="3" type="ORF">SAMN05216565_101281</name>
</gene>
<sequence>MNQMLFKKINQLAGRNSIVDSIMVFASNKLRYIYAIALLFIFLRNRSKKKVFIVSVLSIMVNIMINTFVNYFKFKPRPFLVQKAKVLIPVKKDSTYTSKHTLLTFASSTIIYIYHKKLGIIMFLLSTLTGISRVWTAAHYPYDVIRSALIGTVISYLSKQAIDK</sequence>
<evidence type="ECO:0000313" key="3">
    <source>
        <dbReference type="EMBL" id="SDP03358.1"/>
    </source>
</evidence>
<dbReference type="Pfam" id="PF01569">
    <property type="entry name" value="PAP2"/>
    <property type="match status" value="1"/>
</dbReference>
<keyword evidence="1" id="KW-0812">Transmembrane</keyword>
<feature type="transmembrane region" description="Helical" evidence="1">
    <location>
        <begin position="21"/>
        <end position="45"/>
    </location>
</feature>